<dbReference type="SUPFAM" id="SSF53098">
    <property type="entry name" value="Ribonuclease H-like"/>
    <property type="match status" value="1"/>
</dbReference>
<evidence type="ECO:0000313" key="2">
    <source>
        <dbReference type="EMBL" id="CAA0828253.1"/>
    </source>
</evidence>
<sequence>IYVKFAKMILTQFSCPIKVLRTDNALEYKDSTFLKFLSDQGTLVQRSCPYTSQQNGRAERKHRHILDTVRALLISAQCPDRFWGEAALTAVYAINRLPSSVIRDVSPFERLYGQSPDYTQLRPFGCACFVLLP</sequence>
<feature type="non-terminal residue" evidence="2">
    <location>
        <position position="133"/>
    </location>
</feature>
<dbReference type="InterPro" id="IPR036397">
    <property type="entry name" value="RNaseH_sf"/>
</dbReference>
<evidence type="ECO:0000259" key="1">
    <source>
        <dbReference type="PROSITE" id="PS50994"/>
    </source>
</evidence>
<dbReference type="PROSITE" id="PS50994">
    <property type="entry name" value="INTEGRASE"/>
    <property type="match status" value="1"/>
</dbReference>
<feature type="non-terminal residue" evidence="2">
    <location>
        <position position="1"/>
    </location>
</feature>
<keyword evidence="3" id="KW-1185">Reference proteome</keyword>
<dbReference type="Proteomes" id="UP001153555">
    <property type="component" value="Unassembled WGS sequence"/>
</dbReference>
<reference evidence="2" key="1">
    <citation type="submission" date="2019-12" db="EMBL/GenBank/DDBJ databases">
        <authorList>
            <person name="Scholes J."/>
        </authorList>
    </citation>
    <scope>NUCLEOTIDE SEQUENCE</scope>
</reference>
<proteinExistence type="predicted"/>
<accession>A0A9N7N742</accession>
<dbReference type="Gene3D" id="3.30.420.10">
    <property type="entry name" value="Ribonuclease H-like superfamily/Ribonuclease H"/>
    <property type="match status" value="1"/>
</dbReference>
<comment type="caution">
    <text evidence="2">The sequence shown here is derived from an EMBL/GenBank/DDBJ whole genome shotgun (WGS) entry which is preliminary data.</text>
</comment>
<organism evidence="2 3">
    <name type="scientific">Striga hermonthica</name>
    <name type="common">Purple witchweed</name>
    <name type="synonym">Buchnera hermonthica</name>
    <dbReference type="NCBI Taxonomy" id="68872"/>
    <lineage>
        <taxon>Eukaryota</taxon>
        <taxon>Viridiplantae</taxon>
        <taxon>Streptophyta</taxon>
        <taxon>Embryophyta</taxon>
        <taxon>Tracheophyta</taxon>
        <taxon>Spermatophyta</taxon>
        <taxon>Magnoliopsida</taxon>
        <taxon>eudicotyledons</taxon>
        <taxon>Gunneridae</taxon>
        <taxon>Pentapetalae</taxon>
        <taxon>asterids</taxon>
        <taxon>lamiids</taxon>
        <taxon>Lamiales</taxon>
        <taxon>Orobanchaceae</taxon>
        <taxon>Buchnereae</taxon>
        <taxon>Striga</taxon>
    </lineage>
</organism>
<gene>
    <name evidence="2" type="ORF">SHERM_23948</name>
</gene>
<protein>
    <submittedName>
        <fullName evidence="2">Uncharacterized mitochondrial protein AtMg00710</fullName>
    </submittedName>
</protein>
<dbReference type="GO" id="GO:0015074">
    <property type="term" value="P:DNA integration"/>
    <property type="evidence" value="ECO:0007669"/>
    <property type="project" value="InterPro"/>
</dbReference>
<feature type="domain" description="Integrase catalytic" evidence="1">
    <location>
        <begin position="1"/>
        <end position="115"/>
    </location>
</feature>
<dbReference type="EMBL" id="CACSLK010027752">
    <property type="protein sequence ID" value="CAA0828253.1"/>
    <property type="molecule type" value="Genomic_DNA"/>
</dbReference>
<dbReference type="AlphaFoldDB" id="A0A9N7N742"/>
<evidence type="ECO:0000313" key="3">
    <source>
        <dbReference type="Proteomes" id="UP001153555"/>
    </source>
</evidence>
<dbReference type="PANTHER" id="PTHR42648:SF28">
    <property type="entry name" value="TRANSPOSON-ENCODED PROTEIN WITH RIBONUCLEASE H-LIKE AND RETROVIRUS ZINC FINGER-LIKE DOMAINS"/>
    <property type="match status" value="1"/>
</dbReference>
<dbReference type="InterPro" id="IPR001584">
    <property type="entry name" value="Integrase_cat-core"/>
</dbReference>
<dbReference type="OrthoDB" id="1938465at2759"/>
<name>A0A9N7N742_STRHE</name>
<dbReference type="InterPro" id="IPR039537">
    <property type="entry name" value="Retrotran_Ty1/copia-like"/>
</dbReference>
<dbReference type="InterPro" id="IPR012337">
    <property type="entry name" value="RNaseH-like_sf"/>
</dbReference>
<dbReference type="GO" id="GO:0003676">
    <property type="term" value="F:nucleic acid binding"/>
    <property type="evidence" value="ECO:0007669"/>
    <property type="project" value="InterPro"/>
</dbReference>
<dbReference type="PANTHER" id="PTHR42648">
    <property type="entry name" value="TRANSPOSASE, PUTATIVE-RELATED"/>
    <property type="match status" value="1"/>
</dbReference>